<evidence type="ECO:0000256" key="10">
    <source>
        <dbReference type="ARBA" id="ARBA00023136"/>
    </source>
</evidence>
<comment type="pathway">
    <text evidence="2">Protein modification; protein glycosylation.</text>
</comment>
<comment type="similarity">
    <text evidence="3 12">Belongs to the glycosyltransferase 10 family.</text>
</comment>
<proteinExistence type="inferred from homology"/>
<dbReference type="InterPro" id="IPR055270">
    <property type="entry name" value="Glyco_tran_10_C"/>
</dbReference>
<dbReference type="OrthoDB" id="427096at2759"/>
<evidence type="ECO:0000256" key="4">
    <source>
        <dbReference type="ARBA" id="ARBA00022676"/>
    </source>
</evidence>
<keyword evidence="16" id="KW-1185">Reference proteome</keyword>
<keyword evidence="6 12" id="KW-0812">Transmembrane</keyword>
<evidence type="ECO:0000256" key="7">
    <source>
        <dbReference type="ARBA" id="ARBA00022968"/>
    </source>
</evidence>
<dbReference type="Gene3D" id="3.40.50.11660">
    <property type="entry name" value="Glycosyl transferase family 10, C-terminal domain"/>
    <property type="match status" value="1"/>
</dbReference>
<dbReference type="SUPFAM" id="SSF53756">
    <property type="entry name" value="UDP-Glycosyltransferase/glycogen phosphorylase"/>
    <property type="match status" value="1"/>
</dbReference>
<evidence type="ECO:0000313" key="15">
    <source>
        <dbReference type="EMBL" id="RWS30460.1"/>
    </source>
</evidence>
<keyword evidence="7" id="KW-0735">Signal-anchor</keyword>
<keyword evidence="4 12" id="KW-0328">Glycosyltransferase</keyword>
<evidence type="ECO:0000256" key="9">
    <source>
        <dbReference type="ARBA" id="ARBA00023034"/>
    </source>
</evidence>
<dbReference type="GO" id="GO:0008417">
    <property type="term" value="F:fucosyltransferase activity"/>
    <property type="evidence" value="ECO:0007669"/>
    <property type="project" value="InterPro"/>
</dbReference>
<dbReference type="InterPro" id="IPR001503">
    <property type="entry name" value="Glyco_trans_10"/>
</dbReference>
<organism evidence="15 16">
    <name type="scientific">Leptotrombidium deliense</name>
    <dbReference type="NCBI Taxonomy" id="299467"/>
    <lineage>
        <taxon>Eukaryota</taxon>
        <taxon>Metazoa</taxon>
        <taxon>Ecdysozoa</taxon>
        <taxon>Arthropoda</taxon>
        <taxon>Chelicerata</taxon>
        <taxon>Arachnida</taxon>
        <taxon>Acari</taxon>
        <taxon>Acariformes</taxon>
        <taxon>Trombidiformes</taxon>
        <taxon>Prostigmata</taxon>
        <taxon>Anystina</taxon>
        <taxon>Parasitengona</taxon>
        <taxon>Trombiculoidea</taxon>
        <taxon>Trombiculidae</taxon>
        <taxon>Leptotrombidium</taxon>
    </lineage>
</organism>
<feature type="domain" description="Fucosyltransferase C-terminal" evidence="13">
    <location>
        <begin position="240"/>
        <end position="414"/>
    </location>
</feature>
<dbReference type="EC" id="2.4.1.-" evidence="12"/>
<dbReference type="Proteomes" id="UP000288716">
    <property type="component" value="Unassembled WGS sequence"/>
</dbReference>
<dbReference type="VEuPathDB" id="VectorBase:LDEU001579"/>
<keyword evidence="5 12" id="KW-0808">Transferase</keyword>
<feature type="domain" description="Fucosyltransferase N-terminal" evidence="14">
    <location>
        <begin position="138"/>
        <end position="220"/>
    </location>
</feature>
<evidence type="ECO:0000259" key="14">
    <source>
        <dbReference type="Pfam" id="PF17039"/>
    </source>
</evidence>
<evidence type="ECO:0000256" key="1">
    <source>
        <dbReference type="ARBA" id="ARBA00004447"/>
    </source>
</evidence>
<feature type="transmembrane region" description="Helical" evidence="12">
    <location>
        <begin position="9"/>
        <end position="28"/>
    </location>
</feature>
<protein>
    <recommendedName>
        <fullName evidence="12">Fucosyltransferase</fullName>
        <ecNumber evidence="12">2.4.1.-</ecNumber>
    </recommendedName>
</protein>
<dbReference type="AlphaFoldDB" id="A0A443SSE8"/>
<evidence type="ECO:0000256" key="12">
    <source>
        <dbReference type="RuleBase" id="RU003832"/>
    </source>
</evidence>
<evidence type="ECO:0000256" key="2">
    <source>
        <dbReference type="ARBA" id="ARBA00004922"/>
    </source>
</evidence>
<evidence type="ECO:0000313" key="16">
    <source>
        <dbReference type="Proteomes" id="UP000288716"/>
    </source>
</evidence>
<dbReference type="EMBL" id="NCKV01000493">
    <property type="protein sequence ID" value="RWS30460.1"/>
    <property type="molecule type" value="Genomic_DNA"/>
</dbReference>
<comment type="caution">
    <text evidence="15">The sequence shown here is derived from an EMBL/GenBank/DDBJ whole genome shotgun (WGS) entry which is preliminary data.</text>
</comment>
<dbReference type="UniPathway" id="UPA00378"/>
<dbReference type="Pfam" id="PF00852">
    <property type="entry name" value="Glyco_transf_10"/>
    <property type="match status" value="1"/>
</dbReference>
<evidence type="ECO:0000256" key="6">
    <source>
        <dbReference type="ARBA" id="ARBA00022692"/>
    </source>
</evidence>
<dbReference type="STRING" id="299467.A0A443SSE8"/>
<dbReference type="PANTHER" id="PTHR48438:SF1">
    <property type="entry name" value="ALPHA-(1,3)-FUCOSYLTRANSFERASE C-RELATED"/>
    <property type="match status" value="1"/>
</dbReference>
<dbReference type="GO" id="GO:0032580">
    <property type="term" value="C:Golgi cisterna membrane"/>
    <property type="evidence" value="ECO:0007669"/>
    <property type="project" value="UniProtKB-SubCell"/>
</dbReference>
<dbReference type="InterPro" id="IPR038577">
    <property type="entry name" value="GT10-like_C_sf"/>
</dbReference>
<keyword evidence="9 12" id="KW-0333">Golgi apparatus</keyword>
<keyword evidence="10 12" id="KW-0472">Membrane</keyword>
<dbReference type="PANTHER" id="PTHR48438">
    <property type="entry name" value="ALPHA-(1,3)-FUCOSYLTRANSFERASE C-RELATED"/>
    <property type="match status" value="1"/>
</dbReference>
<dbReference type="InterPro" id="IPR031481">
    <property type="entry name" value="Glyco_tran_10_N"/>
</dbReference>
<evidence type="ECO:0000256" key="3">
    <source>
        <dbReference type="ARBA" id="ARBA00008919"/>
    </source>
</evidence>
<accession>A0A443SSE8</accession>
<name>A0A443SSE8_9ACAR</name>
<comment type="subcellular location">
    <subcellularLocation>
        <location evidence="1 12">Golgi apparatus</location>
        <location evidence="1 12">Golgi stack membrane</location>
        <topology evidence="1 12">Single-pass type II membrane protein</topology>
    </subcellularLocation>
</comment>
<evidence type="ECO:0000259" key="13">
    <source>
        <dbReference type="Pfam" id="PF00852"/>
    </source>
</evidence>
<evidence type="ECO:0000256" key="5">
    <source>
        <dbReference type="ARBA" id="ARBA00022679"/>
    </source>
</evidence>
<evidence type="ECO:0000256" key="8">
    <source>
        <dbReference type="ARBA" id="ARBA00022989"/>
    </source>
</evidence>
<keyword evidence="8 12" id="KW-1133">Transmembrane helix</keyword>
<dbReference type="FunFam" id="3.40.50.11660:FF:000004">
    <property type="entry name" value="Glycoprotein 3-alpha-L-fucosyltransferase A"/>
    <property type="match status" value="1"/>
</dbReference>
<reference evidence="15 16" key="1">
    <citation type="journal article" date="2018" name="Gigascience">
        <title>Genomes of trombidid mites reveal novel predicted allergens and laterally-transferred genes associated with secondary metabolism.</title>
        <authorList>
            <person name="Dong X."/>
            <person name="Chaisiri K."/>
            <person name="Xia D."/>
            <person name="Armstrong S.D."/>
            <person name="Fang Y."/>
            <person name="Donnelly M.J."/>
            <person name="Kadowaki T."/>
            <person name="McGarry J.W."/>
            <person name="Darby A.C."/>
            <person name="Makepeace B.L."/>
        </authorList>
    </citation>
    <scope>NUCLEOTIDE SEQUENCE [LARGE SCALE GENOMIC DNA]</scope>
    <source>
        <strain evidence="15">UoL-UT</strain>
    </source>
</reference>
<sequence>MRRLNLKTVFLIVLVLCFAILISTHVYLSNNLSNDFKIAKLINNTKSISKRNTNKYSLFQWAKGGRPWFMSNGTLRPKIGNHLYSQLALYPEESDDDRIVNQLMFIPDDYDKIKESGIVKKILVTNGFKSWQARGRDVFLKDNCPVDTCSISTDFKDFSTADAVFFTSSSIVPRRKNITNQIWIYYLLESPLNSKNLGAINHVINLVATYRHDSDIVTPYEKFVQYNDDNIFKTRKNYAKGKTKKVAWFVSNCRSKNERLQFALQLKRHIEVDIFGRCGPLSCPRSKAKQCFHLINREYKFYLSFENSNCEEYITEKFFLNGLMNDVIPIVMGAKQIDYKRVAPYHSYIHASDFSSPKHLAKFLLLLDNNDTLYNSYFEWKQTGEFINTHFWCRVCALLHSNRNNKVYANLGQWWRRPGICGYATNTNSSSKPITYGYLLIH</sequence>
<evidence type="ECO:0000256" key="11">
    <source>
        <dbReference type="ARBA" id="ARBA00023180"/>
    </source>
</evidence>
<gene>
    <name evidence="15" type="ORF">B4U80_00294</name>
</gene>
<keyword evidence="11" id="KW-0325">Glycoprotein</keyword>
<dbReference type="Pfam" id="PF17039">
    <property type="entry name" value="Glyco_tran_10_N"/>
    <property type="match status" value="1"/>
</dbReference>